<dbReference type="EMBL" id="JAUSQU010000001">
    <property type="protein sequence ID" value="MDP9848778.1"/>
    <property type="molecule type" value="Genomic_DNA"/>
</dbReference>
<reference evidence="2 3" key="1">
    <citation type="submission" date="2023-07" db="EMBL/GenBank/DDBJ databases">
        <title>Sequencing the genomes of 1000 actinobacteria strains.</title>
        <authorList>
            <person name="Klenk H.-P."/>
        </authorList>
    </citation>
    <scope>NUCLEOTIDE SEQUENCE [LARGE SCALE GENOMIC DNA]</scope>
    <source>
        <strain evidence="2 3">DSM 46740</strain>
    </source>
</reference>
<organism evidence="2 3">
    <name type="scientific">Streptosporangium lutulentum</name>
    <dbReference type="NCBI Taxonomy" id="1461250"/>
    <lineage>
        <taxon>Bacteria</taxon>
        <taxon>Bacillati</taxon>
        <taxon>Actinomycetota</taxon>
        <taxon>Actinomycetes</taxon>
        <taxon>Streptosporangiales</taxon>
        <taxon>Streptosporangiaceae</taxon>
        <taxon>Streptosporangium</taxon>
    </lineage>
</organism>
<feature type="transmembrane region" description="Helical" evidence="1">
    <location>
        <begin position="158"/>
        <end position="180"/>
    </location>
</feature>
<dbReference type="Proteomes" id="UP001225356">
    <property type="component" value="Unassembled WGS sequence"/>
</dbReference>
<comment type="caution">
    <text evidence="2">The sequence shown here is derived from an EMBL/GenBank/DDBJ whole genome shotgun (WGS) entry which is preliminary data.</text>
</comment>
<keyword evidence="1" id="KW-1133">Transmembrane helix</keyword>
<keyword evidence="1" id="KW-0812">Transmembrane</keyword>
<sequence length="209" mass="22126">MEITKTRPRTVTVAGMLQLLFALAFLIAPVAGLIFGADVQAAAEAELARQGLSPSLLAENNLHFDEGGYALVLPVGTAVIAAILAWRNLAGKRSGRILTLIIQPIFLALDVFIFISQTSKVAYLQSILGSGADAQAILDAGDRAYPAWLPAVSDGRLIFTPLVSIAVIVLLLLPSARAYFRKDRPVARRDIRGAAAPHSTEGARAVATT</sequence>
<name>A0ABT9QR72_9ACTN</name>
<protein>
    <submittedName>
        <fullName evidence="2">Uncharacterized protein</fullName>
    </submittedName>
</protein>
<gene>
    <name evidence="2" type="ORF">J2853_007989</name>
</gene>
<evidence type="ECO:0000256" key="1">
    <source>
        <dbReference type="SAM" id="Phobius"/>
    </source>
</evidence>
<evidence type="ECO:0000313" key="3">
    <source>
        <dbReference type="Proteomes" id="UP001225356"/>
    </source>
</evidence>
<feature type="transmembrane region" description="Helical" evidence="1">
    <location>
        <begin position="97"/>
        <end position="115"/>
    </location>
</feature>
<accession>A0ABT9QR72</accession>
<dbReference type="RefSeq" id="WP_307566279.1">
    <property type="nucleotide sequence ID" value="NZ_JAUSQU010000001.1"/>
</dbReference>
<evidence type="ECO:0000313" key="2">
    <source>
        <dbReference type="EMBL" id="MDP9848778.1"/>
    </source>
</evidence>
<keyword evidence="3" id="KW-1185">Reference proteome</keyword>
<feature type="transmembrane region" description="Helical" evidence="1">
    <location>
        <begin position="67"/>
        <end position="85"/>
    </location>
</feature>
<proteinExistence type="predicted"/>
<keyword evidence="1" id="KW-0472">Membrane</keyword>